<proteinExistence type="predicted"/>
<dbReference type="EMBL" id="MU005779">
    <property type="protein sequence ID" value="KAF2705158.1"/>
    <property type="molecule type" value="Genomic_DNA"/>
</dbReference>
<dbReference type="PANTHER" id="PTHR38115">
    <property type="entry name" value="LIPOCALIN-LIKE DOMAIN-CONTAINING PROTEIN"/>
    <property type="match status" value="1"/>
</dbReference>
<sequence>MAAPPSVTIKTLDGKWAISKPLSDSPDPVLALQGMGWLMRKAIGLATVTQHLKSWTGPPDDDPTGPPITHIQIEQTATGGIKGTTESRNLDWKPRPHSDHVFGEMMGKSRWSSTSRVLEENVGTGKKGYEEDDARFLCEGWLEESAQGEVVESWVNNEKAGWTGWQVWGFAEVDGQEGRWLVRRFVVRKGERVERIRLVYEWLV</sequence>
<gene>
    <name evidence="1" type="ORF">K504DRAFT_440126</name>
</gene>
<dbReference type="Proteomes" id="UP000799428">
    <property type="component" value="Unassembled WGS sequence"/>
</dbReference>
<evidence type="ECO:0000313" key="2">
    <source>
        <dbReference type="Proteomes" id="UP000799428"/>
    </source>
</evidence>
<organism evidence="1 2">
    <name type="scientific">Pleomassaria siparia CBS 279.74</name>
    <dbReference type="NCBI Taxonomy" id="1314801"/>
    <lineage>
        <taxon>Eukaryota</taxon>
        <taxon>Fungi</taxon>
        <taxon>Dikarya</taxon>
        <taxon>Ascomycota</taxon>
        <taxon>Pezizomycotina</taxon>
        <taxon>Dothideomycetes</taxon>
        <taxon>Pleosporomycetidae</taxon>
        <taxon>Pleosporales</taxon>
        <taxon>Pleomassariaceae</taxon>
        <taxon>Pleomassaria</taxon>
    </lineage>
</organism>
<accession>A0A6G1JX88</accession>
<protein>
    <submittedName>
        <fullName evidence="1">Uncharacterized protein</fullName>
    </submittedName>
</protein>
<dbReference type="OrthoDB" id="425354at2759"/>
<dbReference type="PANTHER" id="PTHR38115:SF1">
    <property type="entry name" value="LIPOCALIN-LIKE DOMAIN-CONTAINING PROTEIN"/>
    <property type="match status" value="1"/>
</dbReference>
<keyword evidence="2" id="KW-1185">Reference proteome</keyword>
<evidence type="ECO:0000313" key="1">
    <source>
        <dbReference type="EMBL" id="KAF2705158.1"/>
    </source>
</evidence>
<name>A0A6G1JX88_9PLEO</name>
<dbReference type="AlphaFoldDB" id="A0A6G1JX88"/>
<dbReference type="InterPro" id="IPR053037">
    <property type="entry name" value="Pericyclase_pydY-like"/>
</dbReference>
<reference evidence="1" key="1">
    <citation type="journal article" date="2020" name="Stud. Mycol.">
        <title>101 Dothideomycetes genomes: a test case for predicting lifestyles and emergence of pathogens.</title>
        <authorList>
            <person name="Haridas S."/>
            <person name="Albert R."/>
            <person name="Binder M."/>
            <person name="Bloem J."/>
            <person name="Labutti K."/>
            <person name="Salamov A."/>
            <person name="Andreopoulos B."/>
            <person name="Baker S."/>
            <person name="Barry K."/>
            <person name="Bills G."/>
            <person name="Bluhm B."/>
            <person name="Cannon C."/>
            <person name="Castanera R."/>
            <person name="Culley D."/>
            <person name="Daum C."/>
            <person name="Ezra D."/>
            <person name="Gonzalez J."/>
            <person name="Henrissat B."/>
            <person name="Kuo A."/>
            <person name="Liang C."/>
            <person name="Lipzen A."/>
            <person name="Lutzoni F."/>
            <person name="Magnuson J."/>
            <person name="Mondo S."/>
            <person name="Nolan M."/>
            <person name="Ohm R."/>
            <person name="Pangilinan J."/>
            <person name="Park H.-J."/>
            <person name="Ramirez L."/>
            <person name="Alfaro M."/>
            <person name="Sun H."/>
            <person name="Tritt A."/>
            <person name="Yoshinaga Y."/>
            <person name="Zwiers L.-H."/>
            <person name="Turgeon B."/>
            <person name="Goodwin S."/>
            <person name="Spatafora J."/>
            <person name="Crous P."/>
            <person name="Grigoriev I."/>
        </authorList>
    </citation>
    <scope>NUCLEOTIDE SEQUENCE</scope>
    <source>
        <strain evidence="1">CBS 279.74</strain>
    </source>
</reference>